<dbReference type="GO" id="GO:0003677">
    <property type="term" value="F:DNA binding"/>
    <property type="evidence" value="ECO:0007669"/>
    <property type="project" value="InterPro"/>
</dbReference>
<dbReference type="InterPro" id="IPR001387">
    <property type="entry name" value="Cro/C1-type_HTH"/>
</dbReference>
<comment type="caution">
    <text evidence="2">The sequence shown here is derived from an EMBL/GenBank/DDBJ whole genome shotgun (WGS) entry which is preliminary data.</text>
</comment>
<dbReference type="Gene3D" id="1.10.260.40">
    <property type="entry name" value="lambda repressor-like DNA-binding domains"/>
    <property type="match status" value="1"/>
</dbReference>
<protein>
    <submittedName>
        <fullName evidence="2">XRE family transcriptional regulator</fullName>
    </submittedName>
</protein>
<dbReference type="OrthoDB" id="9794834at2"/>
<name>A0A432V3Q9_9HYPH</name>
<evidence type="ECO:0000313" key="2">
    <source>
        <dbReference type="EMBL" id="RUM96837.1"/>
    </source>
</evidence>
<dbReference type="InterPro" id="IPR010982">
    <property type="entry name" value="Lambda_DNA-bd_dom_sf"/>
</dbReference>
<accession>A0A432V3Q9</accession>
<dbReference type="EMBL" id="RKST01000016">
    <property type="protein sequence ID" value="RUM96837.1"/>
    <property type="molecule type" value="Genomic_DNA"/>
</dbReference>
<dbReference type="AlphaFoldDB" id="A0A432V3Q9"/>
<organism evidence="2 3">
    <name type="scientific">Borborobacter arsenicus</name>
    <dbReference type="NCBI Taxonomy" id="1851146"/>
    <lineage>
        <taxon>Bacteria</taxon>
        <taxon>Pseudomonadati</taxon>
        <taxon>Pseudomonadota</taxon>
        <taxon>Alphaproteobacteria</taxon>
        <taxon>Hyphomicrobiales</taxon>
        <taxon>Phyllobacteriaceae</taxon>
        <taxon>Borborobacter</taxon>
    </lineage>
</organism>
<reference evidence="2 3" key="1">
    <citation type="submission" date="2018-11" db="EMBL/GenBank/DDBJ databases">
        <title>Pseudaminobacter arsenicus sp. nov., an arsenic-resistant bacterium isolated from arsenic-rich aquifers.</title>
        <authorList>
            <person name="Mu Y."/>
        </authorList>
    </citation>
    <scope>NUCLEOTIDE SEQUENCE [LARGE SCALE GENOMIC DNA]</scope>
    <source>
        <strain evidence="2 3">CB3</strain>
    </source>
</reference>
<dbReference type="InterPro" id="IPR052345">
    <property type="entry name" value="Rad_response_metalloprotease"/>
</dbReference>
<sequence>MGFAVAEDEGLILGAKLREAREYVGLKQDQVAQHMELPRTAVSEIENGRRGVSAIELKKLARLYQRPVTWFTGEEPEAAVPADVAFLARTASALSDNDRQELQRFAEFLRSRSKVAGDGRS</sequence>
<dbReference type="SMART" id="SM00530">
    <property type="entry name" value="HTH_XRE"/>
    <property type="match status" value="1"/>
</dbReference>
<dbReference type="PROSITE" id="PS50943">
    <property type="entry name" value="HTH_CROC1"/>
    <property type="match status" value="1"/>
</dbReference>
<dbReference type="CDD" id="cd00093">
    <property type="entry name" value="HTH_XRE"/>
    <property type="match status" value="1"/>
</dbReference>
<dbReference type="Proteomes" id="UP000281647">
    <property type="component" value="Unassembled WGS sequence"/>
</dbReference>
<evidence type="ECO:0000259" key="1">
    <source>
        <dbReference type="PROSITE" id="PS50943"/>
    </source>
</evidence>
<gene>
    <name evidence="2" type="ORF">EET67_16285</name>
</gene>
<feature type="domain" description="HTH cro/C1-type" evidence="1">
    <location>
        <begin position="17"/>
        <end position="71"/>
    </location>
</feature>
<evidence type="ECO:0000313" key="3">
    <source>
        <dbReference type="Proteomes" id="UP000281647"/>
    </source>
</evidence>
<proteinExistence type="predicted"/>
<keyword evidence="3" id="KW-1185">Reference proteome</keyword>
<dbReference type="PANTHER" id="PTHR43236:SF1">
    <property type="entry name" value="BLL7220 PROTEIN"/>
    <property type="match status" value="1"/>
</dbReference>
<dbReference type="SUPFAM" id="SSF47413">
    <property type="entry name" value="lambda repressor-like DNA-binding domains"/>
    <property type="match status" value="1"/>
</dbReference>
<dbReference type="Pfam" id="PF13560">
    <property type="entry name" value="HTH_31"/>
    <property type="match status" value="1"/>
</dbReference>
<dbReference type="PANTHER" id="PTHR43236">
    <property type="entry name" value="ANTITOXIN HIGA1"/>
    <property type="match status" value="1"/>
</dbReference>